<dbReference type="SUPFAM" id="SSF53448">
    <property type="entry name" value="Nucleotide-diphospho-sugar transferases"/>
    <property type="match status" value="2"/>
</dbReference>
<keyword evidence="5" id="KW-1185">Reference proteome</keyword>
<keyword evidence="2" id="KW-0808">Transferase</keyword>
<reference evidence="4 5" key="1">
    <citation type="journal article" date="2007" name="Genome Res.">
        <title>Lateral gene transfer between obligate intracellular bacteria: evidence from the Rickettsia massiliae genome.</title>
        <authorList>
            <person name="Blanc G."/>
            <person name="Ogata H."/>
            <person name="Robert C."/>
            <person name="Audic S."/>
            <person name="Claverie J.-M."/>
            <person name="Raoult D."/>
        </authorList>
    </citation>
    <scope>NUCLEOTIDE SEQUENCE [LARGE SCALE GENOMIC DNA]</scope>
    <source>
        <strain evidence="5">Mtu5</strain>
    </source>
</reference>
<dbReference type="PANTHER" id="PTHR22916:SF3">
    <property type="entry name" value="UDP-GLCNAC:BETAGAL BETA-1,3-N-ACETYLGLUCOSAMINYLTRANSFERASE-LIKE PROTEIN 1"/>
    <property type="match status" value="1"/>
</dbReference>
<dbReference type="AlphaFoldDB" id="A8F1A9"/>
<dbReference type="KEGG" id="rms:RMA_0478"/>
<feature type="domain" description="Glycosyltransferase 2-like" evidence="3">
    <location>
        <begin position="29"/>
        <end position="181"/>
    </location>
</feature>
<proteinExistence type="predicted"/>
<dbReference type="GO" id="GO:0016758">
    <property type="term" value="F:hexosyltransferase activity"/>
    <property type="evidence" value="ECO:0007669"/>
    <property type="project" value="UniProtKB-ARBA"/>
</dbReference>
<dbReference type="CDD" id="cd00761">
    <property type="entry name" value="Glyco_tranf_GTA_type"/>
    <property type="match status" value="1"/>
</dbReference>
<organism evidence="4 5">
    <name type="scientific">Rickettsia massiliae (strain Mtu5)</name>
    <dbReference type="NCBI Taxonomy" id="416276"/>
    <lineage>
        <taxon>Bacteria</taxon>
        <taxon>Pseudomonadati</taxon>
        <taxon>Pseudomonadota</taxon>
        <taxon>Alphaproteobacteria</taxon>
        <taxon>Rickettsiales</taxon>
        <taxon>Rickettsiaceae</taxon>
        <taxon>Rickettsieae</taxon>
        <taxon>Rickettsia</taxon>
        <taxon>spotted fever group</taxon>
    </lineage>
</organism>
<dbReference type="Pfam" id="PF00535">
    <property type="entry name" value="Glycos_transf_2"/>
    <property type="match status" value="2"/>
</dbReference>
<dbReference type="InterPro" id="IPR001173">
    <property type="entry name" value="Glyco_trans_2-like"/>
</dbReference>
<sequence length="616" mass="70748">MKLIFYKLFLKVMTTRKDKPLNIYHTLVSIIIPVYNGTNYMKEAINSALAQTYKNIEIIVVNDGSKDNGETERVALSYGDKIRYFHKENGGCGSALNYGIKNMKGEYFSWLSHDDIYYPNKIEHQVDILNKLDNKDTIIYGGYELIDEKGNSLRYIKPDSVLPINKLNISLLPLLRGLIHGCSLLIPAKYFHEVGIFNEALPTTQDYDLWFKIFRVAPIHFDESILIKSRFHSEQGSKKISNHHEECNVLWSSFLHELTEEEMIKMEGSPYLFLTRTATFLSNNTPYKKACDLANTMAKQVLNDTKISVIIPVYNRINWAIEAIESVLIQTHKNFEILIIDDGSTDDISELTSICKKDKRIKYFHKKNEGPAAARNLGIKNAIGKYIAFLDSDDLFYKDKIEIQLKFMEENNFIFSHTSYQKINEKGKYIESVHSGFFSGNVFPQVIQTCPIAMPTVMGTLTLFQENLFPENIRSGEDCCLWISIASKNSIGGIDKELSKVRISSGTNTFMDPNKYSVGLINITSYVLNDSYLSKFSPFTINLLLAAVTQLRLLENKNEDYKNSNISFFKNNYVMQKIRTYCFVTKILILLTITSIRQEGIRATISRIQRWLKKHI</sequence>
<name>A8F1A9_RICM5</name>
<evidence type="ECO:0000256" key="2">
    <source>
        <dbReference type="ARBA" id="ARBA00022679"/>
    </source>
</evidence>
<dbReference type="EMBL" id="CP000683">
    <property type="protein sequence ID" value="ABV84695.1"/>
    <property type="molecule type" value="Genomic_DNA"/>
</dbReference>
<evidence type="ECO:0000259" key="3">
    <source>
        <dbReference type="Pfam" id="PF00535"/>
    </source>
</evidence>
<gene>
    <name evidence="4" type="ordered locus">RMA_0478</name>
</gene>
<protein>
    <submittedName>
        <fullName evidence="4">Glycosyltransferase, two domains</fullName>
    </submittedName>
</protein>
<dbReference type="HOGENOM" id="CLU_473176_0_0_5"/>
<dbReference type="Gene3D" id="3.90.550.10">
    <property type="entry name" value="Spore Coat Polysaccharide Biosynthesis Protein SpsA, Chain A"/>
    <property type="match status" value="2"/>
</dbReference>
<keyword evidence="1" id="KW-0328">Glycosyltransferase</keyword>
<dbReference type="CAZy" id="GT2">
    <property type="family name" value="Glycosyltransferase Family 2"/>
</dbReference>
<evidence type="ECO:0000313" key="4">
    <source>
        <dbReference type="EMBL" id="ABV84695.1"/>
    </source>
</evidence>
<evidence type="ECO:0000313" key="5">
    <source>
        <dbReference type="Proteomes" id="UP000001311"/>
    </source>
</evidence>
<dbReference type="Proteomes" id="UP000001311">
    <property type="component" value="Chromosome"/>
</dbReference>
<evidence type="ECO:0000256" key="1">
    <source>
        <dbReference type="ARBA" id="ARBA00022676"/>
    </source>
</evidence>
<dbReference type="InterPro" id="IPR029044">
    <property type="entry name" value="Nucleotide-diphossugar_trans"/>
</dbReference>
<accession>A8F1A9</accession>
<feature type="domain" description="Glycosyltransferase 2-like" evidence="3">
    <location>
        <begin position="308"/>
        <end position="465"/>
    </location>
</feature>
<dbReference type="PANTHER" id="PTHR22916">
    <property type="entry name" value="GLYCOSYLTRANSFERASE"/>
    <property type="match status" value="1"/>
</dbReference>